<organism evidence="2 3">
    <name type="scientific">Streptomyces gamaensis</name>
    <dbReference type="NCBI Taxonomy" id="1763542"/>
    <lineage>
        <taxon>Bacteria</taxon>
        <taxon>Bacillati</taxon>
        <taxon>Actinomycetota</taxon>
        <taxon>Actinomycetes</taxon>
        <taxon>Kitasatosporales</taxon>
        <taxon>Streptomycetaceae</taxon>
        <taxon>Streptomyces</taxon>
    </lineage>
</organism>
<evidence type="ECO:0000259" key="1">
    <source>
        <dbReference type="PROSITE" id="PS50943"/>
    </source>
</evidence>
<dbReference type="PROSITE" id="PS50943">
    <property type="entry name" value="HTH_CROC1"/>
    <property type="match status" value="1"/>
</dbReference>
<gene>
    <name evidence="2" type="ORF">ACFP1Z_07445</name>
</gene>
<dbReference type="InterPro" id="IPR010982">
    <property type="entry name" value="Lambda_DNA-bd_dom_sf"/>
</dbReference>
<dbReference type="Proteomes" id="UP001596083">
    <property type="component" value="Unassembled WGS sequence"/>
</dbReference>
<dbReference type="RefSeq" id="WP_390315113.1">
    <property type="nucleotide sequence ID" value="NZ_JBHSPB010000004.1"/>
</dbReference>
<dbReference type="Gene3D" id="1.10.260.40">
    <property type="entry name" value="lambda repressor-like DNA-binding domains"/>
    <property type="match status" value="1"/>
</dbReference>
<dbReference type="SUPFAM" id="SSF47413">
    <property type="entry name" value="lambda repressor-like DNA-binding domains"/>
    <property type="match status" value="1"/>
</dbReference>
<name>A0ABW0YXP5_9ACTN</name>
<evidence type="ECO:0000313" key="3">
    <source>
        <dbReference type="Proteomes" id="UP001596083"/>
    </source>
</evidence>
<dbReference type="InterPro" id="IPR043917">
    <property type="entry name" value="DUF5753"/>
</dbReference>
<reference evidence="3" key="1">
    <citation type="journal article" date="2019" name="Int. J. Syst. Evol. Microbiol.">
        <title>The Global Catalogue of Microorganisms (GCM) 10K type strain sequencing project: providing services to taxonomists for standard genome sequencing and annotation.</title>
        <authorList>
            <consortium name="The Broad Institute Genomics Platform"/>
            <consortium name="The Broad Institute Genome Sequencing Center for Infectious Disease"/>
            <person name="Wu L."/>
            <person name="Ma J."/>
        </authorList>
    </citation>
    <scope>NUCLEOTIDE SEQUENCE [LARGE SCALE GENOMIC DNA]</scope>
    <source>
        <strain evidence="3">CGMCC 4.7304</strain>
    </source>
</reference>
<dbReference type="EMBL" id="JBHSPB010000004">
    <property type="protein sequence ID" value="MFC5720004.1"/>
    <property type="molecule type" value="Genomic_DNA"/>
</dbReference>
<dbReference type="SMART" id="SM00530">
    <property type="entry name" value="HTH_XRE"/>
    <property type="match status" value="1"/>
</dbReference>
<dbReference type="CDD" id="cd00093">
    <property type="entry name" value="HTH_XRE"/>
    <property type="match status" value="1"/>
</dbReference>
<keyword evidence="3" id="KW-1185">Reference proteome</keyword>
<comment type="caution">
    <text evidence="2">The sequence shown here is derived from an EMBL/GenBank/DDBJ whole genome shotgun (WGS) entry which is preliminary data.</text>
</comment>
<dbReference type="Pfam" id="PF19054">
    <property type="entry name" value="DUF5753"/>
    <property type="match status" value="1"/>
</dbReference>
<proteinExistence type="predicted"/>
<dbReference type="InterPro" id="IPR001387">
    <property type="entry name" value="Cro/C1-type_HTH"/>
</dbReference>
<accession>A0ABW0YXP5</accession>
<evidence type="ECO:0000313" key="2">
    <source>
        <dbReference type="EMBL" id="MFC5720004.1"/>
    </source>
</evidence>
<protein>
    <submittedName>
        <fullName evidence="2">Helix-turn-helix domain-containing protein</fullName>
    </submittedName>
</protein>
<feature type="domain" description="HTH cro/C1-type" evidence="1">
    <location>
        <begin position="18"/>
        <end position="71"/>
    </location>
</feature>
<sequence>MPAGGRPTVRSRRLGATLRRYREAARLDQDHAAEVIAASKSKISRIESGQVTVKPGDVRLMLELYGVTDLAVAKHLEQLARDSNKRGWWMDDAQLPGEFADFVSLESDASYIRTWQNLFIPGLLQTPDYLRTLTRHASVTTYTPQAEDAFVKVKEERRRAVNRNGAHFAAVIWEPVLTAPMPSARVHREQLEHIAKVAQQSNVTIQVLPLAEWKAAHLASHFVVFSFGPELAPEAVAFDSATSTVIQEDPDDVVKHVRIFEALRSAALTPDRSIEFIQDAANSIPESKEDQC</sequence>
<dbReference type="Pfam" id="PF13560">
    <property type="entry name" value="HTH_31"/>
    <property type="match status" value="1"/>
</dbReference>